<dbReference type="Pfam" id="PF06943">
    <property type="entry name" value="zf-LSD1"/>
    <property type="match status" value="3"/>
</dbReference>
<dbReference type="NCBIfam" id="TIGR01053">
    <property type="entry name" value="LSD1"/>
    <property type="match status" value="3"/>
</dbReference>
<evidence type="ECO:0000313" key="7">
    <source>
        <dbReference type="Proteomes" id="UP000501690"/>
    </source>
</evidence>
<dbReference type="AlphaFoldDB" id="A0A4D6L881"/>
<keyword evidence="3" id="KW-0175">Coiled coil</keyword>
<feature type="compositionally biased region" description="Low complexity" evidence="4">
    <location>
        <begin position="186"/>
        <end position="196"/>
    </location>
</feature>
<evidence type="ECO:0000259" key="5">
    <source>
        <dbReference type="Pfam" id="PF06943"/>
    </source>
</evidence>
<feature type="compositionally biased region" description="Basic residues" evidence="4">
    <location>
        <begin position="162"/>
        <end position="179"/>
    </location>
</feature>
<dbReference type="GO" id="GO:0005634">
    <property type="term" value="C:nucleus"/>
    <property type="evidence" value="ECO:0007669"/>
    <property type="project" value="UniProtKB-SubCell"/>
</dbReference>
<evidence type="ECO:0000313" key="6">
    <source>
        <dbReference type="EMBL" id="QCD84624.1"/>
    </source>
</evidence>
<dbReference type="InterPro" id="IPR005735">
    <property type="entry name" value="Znf_LSD1"/>
</dbReference>
<name>A0A4D6L881_VIGUN</name>
<feature type="coiled-coil region" evidence="3">
    <location>
        <begin position="476"/>
        <end position="517"/>
    </location>
</feature>
<keyword evidence="7" id="KW-1185">Reference proteome</keyword>
<dbReference type="InterPro" id="IPR007942">
    <property type="entry name" value="PLipase-like"/>
</dbReference>
<keyword evidence="2" id="KW-0539">Nucleus</keyword>
<reference evidence="6 7" key="1">
    <citation type="submission" date="2019-04" db="EMBL/GenBank/DDBJ databases">
        <title>An improved genome assembly and genetic linkage map for asparagus bean, Vigna unguiculata ssp. sesquipedialis.</title>
        <authorList>
            <person name="Xia Q."/>
            <person name="Zhang R."/>
            <person name="Dong Y."/>
        </authorList>
    </citation>
    <scope>NUCLEOTIDE SEQUENCE [LARGE SCALE GENOMIC DNA]</scope>
    <source>
        <tissue evidence="6">Leaf</tissue>
    </source>
</reference>
<dbReference type="PANTHER" id="PTHR31747:SF3">
    <property type="entry name" value="PROTEIN LSD1"/>
    <property type="match status" value="1"/>
</dbReference>
<evidence type="ECO:0000256" key="1">
    <source>
        <dbReference type="ARBA" id="ARBA00004123"/>
    </source>
</evidence>
<accession>A0A4D6L881</accession>
<sequence>MQSQLVCNGCRSLLLYPRGATNVCCALCNTITSVPPPGMEMSQLYCGGCRTLLMYTRGATSVRCSCCHTVNLVPATNQVAHVHCGNCRTALMYPYGAPSVKCAICHYITNTNNGRLPIPVHRSNGTANAGTLPSTSTNMEFCLKEVGVSQCLSFRFCKKKNTKQTKMPKQRGRTRKKGKQLQVTDSSESYSPNSKSESSDLPSSARKRLISNSSVVHARRSSLRLANKYIETRRTTPLHANQVSDSTVIHGCCSSVRLEQEIVETGTTAEKIIEVSDNEDQMVNPSTQVEEHNALEVEHAPLEKELLAEGIQAFKCREREDKNNSSKSISMVGHSSSQFSLQLTQMVNMWENEGDDEVESVGQSSTMDRAEGYQVKEEFMPLLRKILTKHGDVFENSLILTARFRSVILEAICEIISELKDKDLNKITEDRLHNMIALANEMKTMQMNIEWLHLRLQEIYEARKILKQSGMLKERKDSNKRVIETAKRELDQCQEEKEALEARFQSLRERIFDKETACKETLARAQDEYVCISQTITDAKSKVKRFLNCSLVNGLL</sequence>
<proteinExistence type="predicted"/>
<dbReference type="Proteomes" id="UP000501690">
    <property type="component" value="Linkage Group LG2"/>
</dbReference>
<feature type="region of interest" description="Disordered" evidence="4">
    <location>
        <begin position="162"/>
        <end position="207"/>
    </location>
</feature>
<protein>
    <submittedName>
        <fullName evidence="6">Phospholipase-like</fullName>
    </submittedName>
</protein>
<comment type="subcellular location">
    <subcellularLocation>
        <location evidence="1">Nucleus</location>
    </subcellularLocation>
</comment>
<evidence type="ECO:0000256" key="3">
    <source>
        <dbReference type="SAM" id="Coils"/>
    </source>
</evidence>
<dbReference type="Pfam" id="PF05278">
    <property type="entry name" value="PEARLI-4"/>
    <property type="match status" value="1"/>
</dbReference>
<dbReference type="EMBL" id="CP039346">
    <property type="protein sequence ID" value="QCD84624.1"/>
    <property type="molecule type" value="Genomic_DNA"/>
</dbReference>
<gene>
    <name evidence="6" type="ORF">DEO72_LG2g4979</name>
</gene>
<dbReference type="InterPro" id="IPR040319">
    <property type="entry name" value="LSD1-like"/>
</dbReference>
<feature type="domain" description="Zinc finger LSD1-type" evidence="5">
    <location>
        <begin position="84"/>
        <end position="108"/>
    </location>
</feature>
<organism evidence="6 7">
    <name type="scientific">Vigna unguiculata</name>
    <name type="common">Cowpea</name>
    <dbReference type="NCBI Taxonomy" id="3917"/>
    <lineage>
        <taxon>Eukaryota</taxon>
        <taxon>Viridiplantae</taxon>
        <taxon>Streptophyta</taxon>
        <taxon>Embryophyta</taxon>
        <taxon>Tracheophyta</taxon>
        <taxon>Spermatophyta</taxon>
        <taxon>Magnoliopsida</taxon>
        <taxon>eudicotyledons</taxon>
        <taxon>Gunneridae</taxon>
        <taxon>Pentapetalae</taxon>
        <taxon>rosids</taxon>
        <taxon>fabids</taxon>
        <taxon>Fabales</taxon>
        <taxon>Fabaceae</taxon>
        <taxon>Papilionoideae</taxon>
        <taxon>50 kb inversion clade</taxon>
        <taxon>NPAAA clade</taxon>
        <taxon>indigoferoid/millettioid clade</taxon>
        <taxon>Phaseoleae</taxon>
        <taxon>Vigna</taxon>
    </lineage>
</organism>
<feature type="domain" description="Zinc finger LSD1-type" evidence="5">
    <location>
        <begin position="7"/>
        <end position="31"/>
    </location>
</feature>
<evidence type="ECO:0000256" key="2">
    <source>
        <dbReference type="ARBA" id="ARBA00023242"/>
    </source>
</evidence>
<dbReference type="PANTHER" id="PTHR31747">
    <property type="entry name" value="PROTEIN LSD1"/>
    <property type="match status" value="1"/>
</dbReference>
<feature type="domain" description="Zinc finger LSD1-type" evidence="5">
    <location>
        <begin position="46"/>
        <end position="70"/>
    </location>
</feature>
<evidence type="ECO:0000256" key="4">
    <source>
        <dbReference type="SAM" id="MobiDB-lite"/>
    </source>
</evidence>